<gene>
    <name evidence="2" type="ORF">PVAP13_7KG016618</name>
</gene>
<feature type="non-terminal residue" evidence="2">
    <location>
        <position position="1"/>
    </location>
</feature>
<accession>A0A8T0QD30</accession>
<evidence type="ECO:0000313" key="3">
    <source>
        <dbReference type="Proteomes" id="UP000823388"/>
    </source>
</evidence>
<protein>
    <submittedName>
        <fullName evidence="2">Uncharacterized protein</fullName>
    </submittedName>
</protein>
<comment type="caution">
    <text evidence="2">The sequence shown here is derived from an EMBL/GenBank/DDBJ whole genome shotgun (WGS) entry which is preliminary data.</text>
</comment>
<name>A0A8T0QD30_PANVG</name>
<evidence type="ECO:0000313" key="2">
    <source>
        <dbReference type="EMBL" id="KAG2570739.1"/>
    </source>
</evidence>
<evidence type="ECO:0000256" key="1">
    <source>
        <dbReference type="SAM" id="MobiDB-lite"/>
    </source>
</evidence>
<keyword evidence="3" id="KW-1185">Reference proteome</keyword>
<dbReference type="AlphaFoldDB" id="A0A8T0QD30"/>
<feature type="region of interest" description="Disordered" evidence="1">
    <location>
        <begin position="1"/>
        <end position="24"/>
    </location>
</feature>
<reference evidence="2" key="1">
    <citation type="submission" date="2020-05" db="EMBL/GenBank/DDBJ databases">
        <title>WGS assembly of Panicum virgatum.</title>
        <authorList>
            <person name="Lovell J.T."/>
            <person name="Jenkins J."/>
            <person name="Shu S."/>
            <person name="Juenger T.E."/>
            <person name="Schmutz J."/>
        </authorList>
    </citation>
    <scope>NUCLEOTIDE SEQUENCE</scope>
    <source>
        <strain evidence="2">AP13</strain>
    </source>
</reference>
<dbReference type="Proteomes" id="UP000823388">
    <property type="component" value="Chromosome 7K"/>
</dbReference>
<dbReference type="EMBL" id="CM029049">
    <property type="protein sequence ID" value="KAG2570739.1"/>
    <property type="molecule type" value="Genomic_DNA"/>
</dbReference>
<proteinExistence type="predicted"/>
<organism evidence="2 3">
    <name type="scientific">Panicum virgatum</name>
    <name type="common">Blackwell switchgrass</name>
    <dbReference type="NCBI Taxonomy" id="38727"/>
    <lineage>
        <taxon>Eukaryota</taxon>
        <taxon>Viridiplantae</taxon>
        <taxon>Streptophyta</taxon>
        <taxon>Embryophyta</taxon>
        <taxon>Tracheophyta</taxon>
        <taxon>Spermatophyta</taxon>
        <taxon>Magnoliopsida</taxon>
        <taxon>Liliopsida</taxon>
        <taxon>Poales</taxon>
        <taxon>Poaceae</taxon>
        <taxon>PACMAD clade</taxon>
        <taxon>Panicoideae</taxon>
        <taxon>Panicodae</taxon>
        <taxon>Paniceae</taxon>
        <taxon>Panicinae</taxon>
        <taxon>Panicum</taxon>
        <taxon>Panicum sect. Hiantes</taxon>
    </lineage>
</organism>
<sequence>LSEFDRHPQPPPCGPRVRTRPRRRVRRTVHSLHRFALESAPDFDAASATVQFQWIDVDSPKPARPGASYGPVVGNGHRFIAAGAGKGEQRRRCSG</sequence>